<feature type="transmembrane region" description="Helical" evidence="2">
    <location>
        <begin position="211"/>
        <end position="229"/>
    </location>
</feature>
<feature type="region of interest" description="Disordered" evidence="1">
    <location>
        <begin position="1"/>
        <end position="22"/>
    </location>
</feature>
<feature type="transmembrane region" description="Helical" evidence="2">
    <location>
        <begin position="465"/>
        <end position="484"/>
    </location>
</feature>
<gene>
    <name evidence="4" type="ORF">SAMN05443636_1187</name>
</gene>
<keyword evidence="2" id="KW-0812">Transmembrane</keyword>
<dbReference type="InterPro" id="IPR019962">
    <property type="entry name" value="CHP03663"/>
</dbReference>
<feature type="transmembrane region" description="Helical" evidence="2">
    <location>
        <begin position="167"/>
        <end position="184"/>
    </location>
</feature>
<dbReference type="NCBIfam" id="TIGR03663">
    <property type="entry name" value="flippase activity-associated protein Agl23"/>
    <property type="match status" value="1"/>
</dbReference>
<keyword evidence="2" id="KW-1133">Transmembrane helix</keyword>
<dbReference type="Pfam" id="PF13231">
    <property type="entry name" value="PMT_2"/>
    <property type="match status" value="1"/>
</dbReference>
<reference evidence="4 5" key="1">
    <citation type="submission" date="2016-11" db="EMBL/GenBank/DDBJ databases">
        <authorList>
            <person name="Jaros S."/>
            <person name="Januszkiewicz K."/>
            <person name="Wedrychowicz H."/>
        </authorList>
    </citation>
    <scope>NUCLEOTIDE SEQUENCE [LARGE SCALE GENOMIC DNA]</scope>
    <source>
        <strain evidence="4 5">DSM 9297</strain>
    </source>
</reference>
<dbReference type="RefSeq" id="WP_079991512.1">
    <property type="nucleotide sequence ID" value="NZ_FQWV01000002.1"/>
</dbReference>
<feature type="transmembrane region" description="Helical" evidence="2">
    <location>
        <begin position="289"/>
        <end position="313"/>
    </location>
</feature>
<name>A0A1M5MXI9_9EURY</name>
<keyword evidence="2" id="KW-0472">Membrane</keyword>
<dbReference type="EMBL" id="FQWV01000002">
    <property type="protein sequence ID" value="SHG82018.1"/>
    <property type="molecule type" value="Genomic_DNA"/>
</dbReference>
<feature type="transmembrane region" description="Helical" evidence="2">
    <location>
        <begin position="407"/>
        <end position="425"/>
    </location>
</feature>
<keyword evidence="5" id="KW-1185">Reference proteome</keyword>
<dbReference type="InterPro" id="IPR038731">
    <property type="entry name" value="RgtA/B/C-like"/>
</dbReference>
<evidence type="ECO:0000259" key="3">
    <source>
        <dbReference type="Pfam" id="PF13231"/>
    </source>
</evidence>
<dbReference type="STRING" id="43928.SAMN05443636_1187"/>
<accession>A0A1M5MXI9</accession>
<feature type="transmembrane region" description="Helical" evidence="2">
    <location>
        <begin position="114"/>
        <end position="132"/>
    </location>
</feature>
<feature type="transmembrane region" description="Helical" evidence="2">
    <location>
        <begin position="377"/>
        <end position="395"/>
    </location>
</feature>
<dbReference type="AlphaFoldDB" id="A0A1M5MXI9"/>
<evidence type="ECO:0000313" key="5">
    <source>
        <dbReference type="Proteomes" id="UP000184357"/>
    </source>
</evidence>
<feature type="domain" description="Glycosyltransferase RgtA/B/C/D-like" evidence="3">
    <location>
        <begin position="94"/>
        <end position="231"/>
    </location>
</feature>
<organism evidence="4 5">
    <name type="scientific">Halobaculum gomorrense</name>
    <dbReference type="NCBI Taxonomy" id="43928"/>
    <lineage>
        <taxon>Archaea</taxon>
        <taxon>Methanobacteriati</taxon>
        <taxon>Methanobacteriota</taxon>
        <taxon>Stenosarchaea group</taxon>
        <taxon>Halobacteria</taxon>
        <taxon>Halobacteriales</taxon>
        <taxon>Haloferacaceae</taxon>
        <taxon>Halobaculum</taxon>
    </lineage>
</organism>
<evidence type="ECO:0000256" key="2">
    <source>
        <dbReference type="SAM" id="Phobius"/>
    </source>
</evidence>
<dbReference type="Proteomes" id="UP000184357">
    <property type="component" value="Unassembled WGS sequence"/>
</dbReference>
<evidence type="ECO:0000313" key="4">
    <source>
        <dbReference type="EMBL" id="SHG82018.1"/>
    </source>
</evidence>
<protein>
    <submittedName>
        <fullName evidence="4">TIGR03663 family protein</fullName>
    </submittedName>
</protein>
<evidence type="ECO:0000256" key="1">
    <source>
        <dbReference type="SAM" id="MobiDB-lite"/>
    </source>
</evidence>
<sequence>MSDPAGEADAPDGTADGDEDAASPIGGLESPVAALCDRVGDPATAAVVLIVVGSLLLRTVQLGGRIFHWDEGRVGYWILRFDATGEFFYRPIIHGPFLPVVNNVLFDFIGASDFAARLPVAVVGGLLPLVALLLRHRLRGREQVALALLLAVDPLLVYYGRFMRGDVLVGSFALGAFALAVYAIDTRRTLPLFGSATLLALGFSAKENALVYLACFLGAGFLLLDHRLVRTARRTGSPLDAAVGEAVALRHFLDDWTAGARTRRRIAALVRERDLGAPWAPEAGFLGHLAIWIPIGAAGVAATFLGVVAFFYAPRPELWNALGLGNLMSGAPTPDASVGSVWYEATWGAGEKFWSTWASGTHSGHPYVPYLWDILETLAYGSGVLVVLALVGFFADGYGETRGTRPLVAYATYWGAASAVGYPVATDIQAPWAAVHIVLPLAIPAAVGLAEVGDSLRGGFASGDAVTAALAGLVIVSALGGVVAPNVDYWNSASADDKQVLQWAQPENEYKTALRDAAAVARDNEGTDVLWIGTSTSRGTRLYVSEEASVDRMPPGGPSWHSRLPTPWYLERAGANVTSSPPEARFDGLPSAEEMPPVVIAKPSDAEELEPRLDGYQSREYAFRLWTERIVVFIDEDALADARE</sequence>
<dbReference type="PANTHER" id="PTHR41710">
    <property type="entry name" value="GLYCOSYL TRANSFERASE, FAMILY 39"/>
    <property type="match status" value="1"/>
</dbReference>
<dbReference type="PANTHER" id="PTHR41710:SF2">
    <property type="entry name" value="GLYCOSYL TRANSFERASE FAMILY 39_83 DOMAIN-CONTAINING PROTEIN"/>
    <property type="match status" value="1"/>
</dbReference>
<proteinExistence type="predicted"/>
<dbReference type="OrthoDB" id="313515at2157"/>